<gene>
    <name evidence="10" type="ORF">ZOSMA_24G00710</name>
</gene>
<evidence type="ECO:0000256" key="6">
    <source>
        <dbReference type="ARBA" id="ARBA00023136"/>
    </source>
</evidence>
<name>A0A0K9PII0_ZOSMR</name>
<dbReference type="AlphaFoldDB" id="A0A0K9PII0"/>
<evidence type="ECO:0000256" key="7">
    <source>
        <dbReference type="ARBA" id="ARBA00038477"/>
    </source>
</evidence>
<dbReference type="SMR" id="A0A0K9PII0"/>
<dbReference type="CDD" id="cd00333">
    <property type="entry name" value="MIP"/>
    <property type="match status" value="1"/>
</dbReference>
<dbReference type="STRING" id="29655.A0A0K9PII0"/>
<dbReference type="PRINTS" id="PR00783">
    <property type="entry name" value="MINTRINSICP"/>
</dbReference>
<keyword evidence="5 9" id="KW-1133">Transmembrane helix</keyword>
<keyword evidence="4" id="KW-0677">Repeat</keyword>
<evidence type="ECO:0000256" key="4">
    <source>
        <dbReference type="ARBA" id="ARBA00022737"/>
    </source>
</evidence>
<dbReference type="GO" id="GO:0015250">
    <property type="term" value="F:water channel activity"/>
    <property type="evidence" value="ECO:0000318"/>
    <property type="project" value="GO_Central"/>
</dbReference>
<sequence>MSNRIALGRREELTHRDTLKASLAEFISTFIFVFAGQGSGAAFDKLTRDAPAPTPAPATSLVAASLAHGFSVIVAISVGANISGGHVNPAVTFGAFVGGHISFFRGIMYWVAQLLGSIAACYLLRLVTGGHIGSSFALSNGVSYGNGVVLEIVMTFGLVYTVYATAIDAKKGKIGTIAPLVVGSYVAANILLGGTFTGACMNPAVAIGPSLVRWDWTDHWVYWVGPLIGGGLAGVVYQLFFISHTYQQLPND</sequence>
<evidence type="ECO:0000256" key="8">
    <source>
        <dbReference type="RuleBase" id="RU000477"/>
    </source>
</evidence>
<dbReference type="Gene3D" id="1.20.1080.10">
    <property type="entry name" value="Glycerol uptake facilitator protein"/>
    <property type="match status" value="1"/>
</dbReference>
<keyword evidence="11" id="KW-1185">Reference proteome</keyword>
<reference evidence="11" key="1">
    <citation type="journal article" date="2016" name="Nature">
        <title>The genome of the seagrass Zostera marina reveals angiosperm adaptation to the sea.</title>
        <authorList>
            <person name="Olsen J.L."/>
            <person name="Rouze P."/>
            <person name="Verhelst B."/>
            <person name="Lin Y.-C."/>
            <person name="Bayer T."/>
            <person name="Collen J."/>
            <person name="Dattolo E."/>
            <person name="De Paoli E."/>
            <person name="Dittami S."/>
            <person name="Maumus F."/>
            <person name="Michel G."/>
            <person name="Kersting A."/>
            <person name="Lauritano C."/>
            <person name="Lohaus R."/>
            <person name="Toepel M."/>
            <person name="Tonon T."/>
            <person name="Vanneste K."/>
            <person name="Amirebrahimi M."/>
            <person name="Brakel J."/>
            <person name="Bostroem C."/>
            <person name="Chovatia M."/>
            <person name="Grimwood J."/>
            <person name="Jenkins J.W."/>
            <person name="Jueterbock A."/>
            <person name="Mraz A."/>
            <person name="Stam W.T."/>
            <person name="Tice H."/>
            <person name="Bornberg-Bauer E."/>
            <person name="Green P.J."/>
            <person name="Pearson G.A."/>
            <person name="Procaccini G."/>
            <person name="Duarte C.M."/>
            <person name="Schmutz J."/>
            <person name="Reusch T.B.H."/>
            <person name="Van de Peer Y."/>
        </authorList>
    </citation>
    <scope>NUCLEOTIDE SEQUENCE [LARGE SCALE GENOMIC DNA]</scope>
    <source>
        <strain evidence="11">cv. Finnish</strain>
    </source>
</reference>
<dbReference type="PANTHER" id="PTHR45665:SF54">
    <property type="entry name" value="AQUAPORIN TIP1-1"/>
    <property type="match status" value="1"/>
</dbReference>
<organism evidence="10 11">
    <name type="scientific">Zostera marina</name>
    <name type="common">Eelgrass</name>
    <dbReference type="NCBI Taxonomy" id="29655"/>
    <lineage>
        <taxon>Eukaryota</taxon>
        <taxon>Viridiplantae</taxon>
        <taxon>Streptophyta</taxon>
        <taxon>Embryophyta</taxon>
        <taxon>Tracheophyta</taxon>
        <taxon>Spermatophyta</taxon>
        <taxon>Magnoliopsida</taxon>
        <taxon>Liliopsida</taxon>
        <taxon>Zosteraceae</taxon>
        <taxon>Zostera</taxon>
    </lineage>
</organism>
<feature type="transmembrane region" description="Helical" evidence="9">
    <location>
        <begin position="220"/>
        <end position="242"/>
    </location>
</feature>
<proteinExistence type="inferred from homology"/>
<keyword evidence="6 9" id="KW-0472">Membrane</keyword>
<evidence type="ECO:0000256" key="5">
    <source>
        <dbReference type="ARBA" id="ARBA00022989"/>
    </source>
</evidence>
<dbReference type="Pfam" id="PF00230">
    <property type="entry name" value="MIP"/>
    <property type="match status" value="1"/>
</dbReference>
<dbReference type="InterPro" id="IPR034294">
    <property type="entry name" value="Aquaporin_transptr"/>
</dbReference>
<evidence type="ECO:0000313" key="10">
    <source>
        <dbReference type="EMBL" id="KMZ68050.1"/>
    </source>
</evidence>
<feature type="transmembrane region" description="Helical" evidence="9">
    <location>
        <begin position="21"/>
        <end position="41"/>
    </location>
</feature>
<evidence type="ECO:0000256" key="1">
    <source>
        <dbReference type="ARBA" id="ARBA00004141"/>
    </source>
</evidence>
<dbReference type="FunFam" id="1.20.1080.10:FF:000002">
    <property type="entry name" value="Probable aquaporin TIP1-1"/>
    <property type="match status" value="1"/>
</dbReference>
<dbReference type="InterPro" id="IPR000425">
    <property type="entry name" value="MIP"/>
</dbReference>
<dbReference type="NCBIfam" id="TIGR00861">
    <property type="entry name" value="MIP"/>
    <property type="match status" value="1"/>
</dbReference>
<evidence type="ECO:0000313" key="11">
    <source>
        <dbReference type="Proteomes" id="UP000036987"/>
    </source>
</evidence>
<dbReference type="SUPFAM" id="SSF81338">
    <property type="entry name" value="Aquaporin-like"/>
    <property type="match status" value="1"/>
</dbReference>
<evidence type="ECO:0000256" key="2">
    <source>
        <dbReference type="ARBA" id="ARBA00022448"/>
    </source>
</evidence>
<feature type="transmembrane region" description="Helical" evidence="9">
    <location>
        <begin position="177"/>
        <end position="200"/>
    </location>
</feature>
<protein>
    <submittedName>
        <fullName evidence="10">Aquaporin TIP1-1</fullName>
    </submittedName>
</protein>
<feature type="transmembrane region" description="Helical" evidence="9">
    <location>
        <begin position="61"/>
        <end position="82"/>
    </location>
</feature>
<evidence type="ECO:0000256" key="9">
    <source>
        <dbReference type="SAM" id="Phobius"/>
    </source>
</evidence>
<dbReference type="Proteomes" id="UP000036987">
    <property type="component" value="Unassembled WGS sequence"/>
</dbReference>
<dbReference type="PANTHER" id="PTHR45665">
    <property type="entry name" value="AQUAPORIN-8"/>
    <property type="match status" value="1"/>
</dbReference>
<accession>A0A0K9PII0</accession>
<keyword evidence="2 8" id="KW-0813">Transport</keyword>
<dbReference type="PROSITE" id="PS00221">
    <property type="entry name" value="MIP"/>
    <property type="match status" value="1"/>
</dbReference>
<evidence type="ECO:0000256" key="3">
    <source>
        <dbReference type="ARBA" id="ARBA00022692"/>
    </source>
</evidence>
<dbReference type="OrthoDB" id="3222at2759"/>
<keyword evidence="3 8" id="KW-0812">Transmembrane</keyword>
<dbReference type="InterPro" id="IPR022357">
    <property type="entry name" value="MIP_CS"/>
</dbReference>
<dbReference type="InterPro" id="IPR023271">
    <property type="entry name" value="Aquaporin-like"/>
</dbReference>
<dbReference type="GO" id="GO:0009705">
    <property type="term" value="C:plant-type vacuole membrane"/>
    <property type="evidence" value="ECO:0000318"/>
    <property type="project" value="GO_Central"/>
</dbReference>
<comment type="similarity">
    <text evidence="7">Belongs to the MIP/aquaporin (TC 1.A.8) family. TIP (TC 1.A.8.10) subfamily.</text>
</comment>
<dbReference type="EMBL" id="LFYR01000864">
    <property type="protein sequence ID" value="KMZ68050.1"/>
    <property type="molecule type" value="Genomic_DNA"/>
</dbReference>
<feature type="transmembrane region" description="Helical" evidence="9">
    <location>
        <begin position="147"/>
        <end position="165"/>
    </location>
</feature>
<comment type="subcellular location">
    <subcellularLocation>
        <location evidence="1">Membrane</location>
        <topology evidence="1">Multi-pass membrane protein</topology>
    </subcellularLocation>
</comment>
<dbReference type="GO" id="GO:0006833">
    <property type="term" value="P:water transport"/>
    <property type="evidence" value="ECO:0000318"/>
    <property type="project" value="GO_Central"/>
</dbReference>
<comment type="caution">
    <text evidence="10">The sequence shown here is derived from an EMBL/GenBank/DDBJ whole genome shotgun (WGS) entry which is preliminary data.</text>
</comment>